<evidence type="ECO:0000313" key="3">
    <source>
        <dbReference type="Proteomes" id="UP000000763"/>
    </source>
</evidence>
<proteinExistence type="predicted"/>
<dbReference type="AlphaFoldDB" id="Q69MC3"/>
<protein>
    <submittedName>
        <fullName evidence="2">Uncharacterized protein</fullName>
    </submittedName>
</protein>
<sequence length="160" mass="17519">MGQPAAKTVVRPTAPRDRPVQRERARGVNVPIPACLRPRQRPPALGTRLVATRCRLMERGGIMAFGPCIAPEAYVRSRARTKRSDEKGRSSSPIHRPAATCSSNNPRIRPITSHQAEQAGRQAQAGRHSPDLDLNHHKVPALFTPPATETIRYACLASLV</sequence>
<evidence type="ECO:0000313" key="2">
    <source>
        <dbReference type="EMBL" id="BAD33959.1"/>
    </source>
</evidence>
<feature type="region of interest" description="Disordered" evidence="1">
    <location>
        <begin position="1"/>
        <end position="22"/>
    </location>
</feature>
<evidence type="ECO:0000256" key="1">
    <source>
        <dbReference type="SAM" id="MobiDB-lite"/>
    </source>
</evidence>
<reference evidence="3" key="1">
    <citation type="journal article" date="2005" name="Nature">
        <title>The map-based sequence of the rice genome.</title>
        <authorList>
            <consortium name="International rice genome sequencing project (IRGSP)"/>
            <person name="Matsumoto T."/>
            <person name="Wu J."/>
            <person name="Kanamori H."/>
            <person name="Katayose Y."/>
            <person name="Fujisawa M."/>
            <person name="Namiki N."/>
            <person name="Mizuno H."/>
            <person name="Yamamoto K."/>
            <person name="Antonio B.A."/>
            <person name="Baba T."/>
            <person name="Sakata K."/>
            <person name="Nagamura Y."/>
            <person name="Aoki H."/>
            <person name="Arikawa K."/>
            <person name="Arita K."/>
            <person name="Bito T."/>
            <person name="Chiden Y."/>
            <person name="Fujitsuka N."/>
            <person name="Fukunaka R."/>
            <person name="Hamada M."/>
            <person name="Harada C."/>
            <person name="Hayashi A."/>
            <person name="Hijishita S."/>
            <person name="Honda M."/>
            <person name="Hosokawa S."/>
            <person name="Ichikawa Y."/>
            <person name="Idonuma A."/>
            <person name="Iijima M."/>
            <person name="Ikeda M."/>
            <person name="Ikeno M."/>
            <person name="Ito K."/>
            <person name="Ito S."/>
            <person name="Ito T."/>
            <person name="Ito Y."/>
            <person name="Ito Y."/>
            <person name="Iwabuchi A."/>
            <person name="Kamiya K."/>
            <person name="Karasawa W."/>
            <person name="Kurita K."/>
            <person name="Katagiri S."/>
            <person name="Kikuta A."/>
            <person name="Kobayashi H."/>
            <person name="Kobayashi N."/>
            <person name="Machita K."/>
            <person name="Maehara T."/>
            <person name="Masukawa M."/>
            <person name="Mizubayashi T."/>
            <person name="Mukai Y."/>
            <person name="Nagasaki H."/>
            <person name="Nagata Y."/>
            <person name="Naito S."/>
            <person name="Nakashima M."/>
            <person name="Nakama Y."/>
            <person name="Nakamichi Y."/>
            <person name="Nakamura M."/>
            <person name="Meguro A."/>
            <person name="Negishi M."/>
            <person name="Ohta I."/>
            <person name="Ohta T."/>
            <person name="Okamoto M."/>
            <person name="Ono N."/>
            <person name="Saji S."/>
            <person name="Sakaguchi M."/>
            <person name="Sakai K."/>
            <person name="Shibata M."/>
            <person name="Shimokawa T."/>
            <person name="Song J."/>
            <person name="Takazaki Y."/>
            <person name="Terasawa K."/>
            <person name="Tsugane M."/>
            <person name="Tsuji K."/>
            <person name="Ueda S."/>
            <person name="Waki K."/>
            <person name="Yamagata H."/>
            <person name="Yamamoto M."/>
            <person name="Yamamoto S."/>
            <person name="Yamane H."/>
            <person name="Yoshiki S."/>
            <person name="Yoshihara R."/>
            <person name="Yukawa K."/>
            <person name="Zhong H."/>
            <person name="Yano M."/>
            <person name="Yuan Q."/>
            <person name="Ouyang S."/>
            <person name="Liu J."/>
            <person name="Jones K.M."/>
            <person name="Gansberger K."/>
            <person name="Moffat K."/>
            <person name="Hill J."/>
            <person name="Bera J."/>
            <person name="Fadrosh D."/>
            <person name="Jin S."/>
            <person name="Johri S."/>
            <person name="Kim M."/>
            <person name="Overton L."/>
            <person name="Reardon M."/>
            <person name="Tsitrin T."/>
            <person name="Vuong H."/>
            <person name="Weaver B."/>
            <person name="Ciecko A."/>
            <person name="Tallon L."/>
            <person name="Jackson J."/>
            <person name="Pai G."/>
            <person name="Aken S.V."/>
            <person name="Utterback T."/>
            <person name="Reidmuller S."/>
            <person name="Feldblyum T."/>
            <person name="Hsiao J."/>
            <person name="Zismann V."/>
            <person name="Iobst S."/>
            <person name="de Vazeille A.R."/>
            <person name="Buell C.R."/>
            <person name="Ying K."/>
            <person name="Li Y."/>
            <person name="Lu T."/>
            <person name="Huang Y."/>
            <person name="Zhao Q."/>
            <person name="Feng Q."/>
            <person name="Zhang L."/>
            <person name="Zhu J."/>
            <person name="Weng Q."/>
            <person name="Mu J."/>
            <person name="Lu Y."/>
            <person name="Fan D."/>
            <person name="Liu Y."/>
            <person name="Guan J."/>
            <person name="Zhang Y."/>
            <person name="Yu S."/>
            <person name="Liu X."/>
            <person name="Zhang Y."/>
            <person name="Hong G."/>
            <person name="Han B."/>
            <person name="Choisne N."/>
            <person name="Demange N."/>
            <person name="Orjeda G."/>
            <person name="Samain S."/>
            <person name="Cattolico L."/>
            <person name="Pelletier E."/>
            <person name="Couloux A."/>
            <person name="Segurens B."/>
            <person name="Wincker P."/>
            <person name="D'Hont A."/>
            <person name="Scarpelli C."/>
            <person name="Weissenbach J."/>
            <person name="Salanoubat M."/>
            <person name="Quetier F."/>
            <person name="Yu Y."/>
            <person name="Kim H.R."/>
            <person name="Rambo T."/>
            <person name="Currie J."/>
            <person name="Collura K."/>
            <person name="Luo M."/>
            <person name="Yang T."/>
            <person name="Ammiraju J.S.S."/>
            <person name="Engler F."/>
            <person name="Soderlund C."/>
            <person name="Wing R.A."/>
            <person name="Palmer L.E."/>
            <person name="de la Bastide M."/>
            <person name="Spiegel L."/>
            <person name="Nascimento L."/>
            <person name="Zutavern T."/>
            <person name="O'Shaughnessy A."/>
            <person name="Dike S."/>
            <person name="Dedhia N."/>
            <person name="Preston R."/>
            <person name="Balija V."/>
            <person name="McCombie W.R."/>
            <person name="Chow T."/>
            <person name="Chen H."/>
            <person name="Chung M."/>
            <person name="Chen C."/>
            <person name="Shaw J."/>
            <person name="Wu H."/>
            <person name="Hsiao K."/>
            <person name="Chao Y."/>
            <person name="Chu M."/>
            <person name="Cheng C."/>
            <person name="Hour A."/>
            <person name="Lee P."/>
            <person name="Lin S."/>
            <person name="Lin Y."/>
            <person name="Liou J."/>
            <person name="Liu S."/>
            <person name="Hsing Y."/>
            <person name="Raghuvanshi S."/>
            <person name="Mohanty A."/>
            <person name="Bharti A.K."/>
            <person name="Gaur A."/>
            <person name="Gupta V."/>
            <person name="Kumar D."/>
            <person name="Ravi V."/>
            <person name="Vij S."/>
            <person name="Kapur A."/>
            <person name="Khurana P."/>
            <person name="Khurana P."/>
            <person name="Khurana J.P."/>
            <person name="Tyagi A.K."/>
            <person name="Gaikwad K."/>
            <person name="Singh A."/>
            <person name="Dalal V."/>
            <person name="Srivastava S."/>
            <person name="Dixit A."/>
            <person name="Pal A.K."/>
            <person name="Ghazi I.A."/>
            <person name="Yadav M."/>
            <person name="Pandit A."/>
            <person name="Bhargava A."/>
            <person name="Sureshbabu K."/>
            <person name="Batra K."/>
            <person name="Sharma T.R."/>
            <person name="Mohapatra T."/>
            <person name="Singh N.K."/>
            <person name="Messing J."/>
            <person name="Nelson A.B."/>
            <person name="Fuks G."/>
            <person name="Kavchok S."/>
            <person name="Keizer G."/>
            <person name="Linton E."/>
            <person name="Llaca V."/>
            <person name="Song R."/>
            <person name="Tanyolac B."/>
            <person name="Young S."/>
            <person name="Ho-Il K."/>
            <person name="Hahn J.H."/>
            <person name="Sangsakoo G."/>
            <person name="Vanavichit A."/>
            <person name="de Mattos Luiz.A.T."/>
            <person name="Zimmer P.D."/>
            <person name="Malone G."/>
            <person name="Dellagostin O."/>
            <person name="de Oliveira A.C."/>
            <person name="Bevan M."/>
            <person name="Bancroft I."/>
            <person name="Minx P."/>
            <person name="Cordum H."/>
            <person name="Wilson R."/>
            <person name="Cheng Z."/>
            <person name="Jin W."/>
            <person name="Jiang J."/>
            <person name="Leong S.A."/>
            <person name="Iwama H."/>
            <person name="Gojobori T."/>
            <person name="Itoh T."/>
            <person name="Niimura Y."/>
            <person name="Fujii Y."/>
            <person name="Habara T."/>
            <person name="Sakai H."/>
            <person name="Sato Y."/>
            <person name="Wilson G."/>
            <person name="Kumar K."/>
            <person name="McCouch S."/>
            <person name="Juretic N."/>
            <person name="Hoen D."/>
            <person name="Wright S."/>
            <person name="Bruskiewich R."/>
            <person name="Bureau T."/>
            <person name="Miyao A."/>
            <person name="Hirochika H."/>
            <person name="Nishikawa T."/>
            <person name="Kadowaki K."/>
            <person name="Sugiura M."/>
            <person name="Burr B."/>
            <person name="Sasaki T."/>
        </authorList>
    </citation>
    <scope>NUCLEOTIDE SEQUENCE [LARGE SCALE GENOMIC DNA]</scope>
    <source>
        <strain evidence="3">cv. Nipponbare</strain>
    </source>
</reference>
<reference evidence="3" key="2">
    <citation type="journal article" date="2008" name="Nucleic Acids Res.">
        <title>The rice annotation project database (RAP-DB): 2008 update.</title>
        <authorList>
            <consortium name="The rice annotation project (RAP)"/>
        </authorList>
    </citation>
    <scope>GENOME REANNOTATION</scope>
    <source>
        <strain evidence="3">cv. Nipponbare</strain>
    </source>
</reference>
<organism evidence="2 3">
    <name type="scientific">Oryza sativa subsp. japonica</name>
    <name type="common">Rice</name>
    <dbReference type="NCBI Taxonomy" id="39947"/>
    <lineage>
        <taxon>Eukaryota</taxon>
        <taxon>Viridiplantae</taxon>
        <taxon>Streptophyta</taxon>
        <taxon>Embryophyta</taxon>
        <taxon>Tracheophyta</taxon>
        <taxon>Spermatophyta</taxon>
        <taxon>Magnoliopsida</taxon>
        <taxon>Liliopsida</taxon>
        <taxon>Poales</taxon>
        <taxon>Poaceae</taxon>
        <taxon>BOP clade</taxon>
        <taxon>Oryzoideae</taxon>
        <taxon>Oryzeae</taxon>
        <taxon>Oryzinae</taxon>
        <taxon>Oryza</taxon>
        <taxon>Oryza sativa</taxon>
    </lineage>
</organism>
<accession>Q69MC3</accession>
<feature type="region of interest" description="Disordered" evidence="1">
    <location>
        <begin position="77"/>
        <end position="109"/>
    </location>
</feature>
<gene>
    <name evidence="2" type="primary">OSJNBb0019B14.31</name>
</gene>
<dbReference type="EMBL" id="AP005755">
    <property type="protein sequence ID" value="BAD33959.1"/>
    <property type="molecule type" value="Genomic_DNA"/>
</dbReference>
<name>Q69MC3_ORYSJ</name>
<dbReference type="Proteomes" id="UP000000763">
    <property type="component" value="Chromosome 9"/>
</dbReference>